<organism evidence="3 4">
    <name type="scientific">Cryptosporidium muris (strain RN66)</name>
    <dbReference type="NCBI Taxonomy" id="441375"/>
    <lineage>
        <taxon>Eukaryota</taxon>
        <taxon>Sar</taxon>
        <taxon>Alveolata</taxon>
        <taxon>Apicomplexa</taxon>
        <taxon>Conoidasida</taxon>
        <taxon>Coccidia</taxon>
        <taxon>Eucoccidiorida</taxon>
        <taxon>Eimeriorina</taxon>
        <taxon>Cryptosporidiidae</taxon>
        <taxon>Cryptosporidium</taxon>
    </lineage>
</organism>
<dbReference type="SUPFAM" id="SSF55874">
    <property type="entry name" value="ATPase domain of HSP90 chaperone/DNA topoisomerase II/histidine kinase"/>
    <property type="match status" value="1"/>
</dbReference>
<gene>
    <name evidence="3" type="ORF">CMU_010230</name>
</gene>
<evidence type="ECO:0000313" key="3">
    <source>
        <dbReference type="EMBL" id="EEA06531.1"/>
    </source>
</evidence>
<dbReference type="PANTHER" id="PTHR46093">
    <property type="entry name" value="ACYL-COA-BINDING DOMAIN-CONTAINING PROTEIN 5"/>
    <property type="match status" value="1"/>
</dbReference>
<reference evidence="3" key="1">
    <citation type="submission" date="2008-06" db="EMBL/GenBank/DDBJ databases">
        <authorList>
            <person name="Lorenzi H."/>
            <person name="Inman J."/>
            <person name="Miller J."/>
            <person name="Schobel S."/>
            <person name="Amedeo P."/>
            <person name="Caler E.V."/>
            <person name="da Silva J."/>
        </authorList>
    </citation>
    <scope>NUCLEOTIDE SEQUENCE [LARGE SCALE GENOMIC DNA]</scope>
    <source>
        <strain evidence="3">RN66</strain>
    </source>
</reference>
<keyword evidence="4" id="KW-1185">Reference proteome</keyword>
<dbReference type="OrthoDB" id="10251809at2759"/>
<accession>B6AE90</accession>
<protein>
    <submittedName>
        <fullName evidence="3">Kelch motif family protein</fullName>
    </submittedName>
</protein>
<dbReference type="RefSeq" id="XP_002140880.1">
    <property type="nucleotide sequence ID" value="XM_002140844.1"/>
</dbReference>
<evidence type="ECO:0000256" key="2">
    <source>
        <dbReference type="ARBA" id="ARBA00022737"/>
    </source>
</evidence>
<proteinExistence type="predicted"/>
<dbReference type="Gene3D" id="2.120.10.80">
    <property type="entry name" value="Kelch-type beta propeller"/>
    <property type="match status" value="2"/>
</dbReference>
<dbReference type="EMBL" id="DS989729">
    <property type="protein sequence ID" value="EEA06531.1"/>
    <property type="molecule type" value="Genomic_DNA"/>
</dbReference>
<dbReference type="OMA" id="IGPRSHY"/>
<dbReference type="InterPro" id="IPR036890">
    <property type="entry name" value="HATPase_C_sf"/>
</dbReference>
<dbReference type="eggNOG" id="KOG1845">
    <property type="taxonomic scope" value="Eukaryota"/>
</dbReference>
<dbReference type="PANTHER" id="PTHR46093:SF18">
    <property type="entry name" value="FIBRONECTIN TYPE-III DOMAIN-CONTAINING PROTEIN"/>
    <property type="match status" value="1"/>
</dbReference>
<name>B6AE90_CRYMR</name>
<dbReference type="GeneID" id="6995981"/>
<dbReference type="VEuPathDB" id="CryptoDB:CMU_010230"/>
<dbReference type="STRING" id="441375.B6AE90"/>
<dbReference type="SUPFAM" id="SSF50965">
    <property type="entry name" value="Galactose oxidase, central domain"/>
    <property type="match status" value="1"/>
</dbReference>
<keyword evidence="2" id="KW-0677">Repeat</keyword>
<evidence type="ECO:0000313" key="4">
    <source>
        <dbReference type="Proteomes" id="UP000001460"/>
    </source>
</evidence>
<dbReference type="Proteomes" id="UP000001460">
    <property type="component" value="Unassembled WGS sequence"/>
</dbReference>
<dbReference type="InterPro" id="IPR015915">
    <property type="entry name" value="Kelch-typ_b-propeller"/>
</dbReference>
<dbReference type="InterPro" id="IPR011043">
    <property type="entry name" value="Gal_Oxase/kelch_b-propeller"/>
</dbReference>
<dbReference type="eggNOG" id="KOG0379">
    <property type="taxonomic scope" value="Eukaryota"/>
</dbReference>
<keyword evidence="1" id="KW-0880">Kelch repeat</keyword>
<sequence length="1285" mass="147580">MDIDITEANINSKNDEINVHLDGINIPKVKLDNPIDIEYKSEDLNKEYWFYTDNNTFTLIVDESIARNKMDLQKCHIFCIPSAPEFCIYYRVNNKLPNMEDGNHLIVGISLKTGRYTSELCYKDIKDILLKKLEYWESKFKTRMIDYNKYEEKNVERDNPRNQGKLTLLRLLESLSSDQLTTANQRKEIREAVNSYLFGEISYNDFFSLIADIIGEKILYSIILYMNSTISNTPNPNYSAILDSYGLQTKLNIYNNIDPNHFDIFIEDNARLYPVFLHPNNFTCLGHSKVHCGDYLLIFGGITSKFCLGDSYPKLSEFNEIITLNLAKNKFTKITTNGLIPKCRMYHSSNLIYTLKGPMVLVYGGLHYKEDSNWEFLDDIECLDIESKSWIYLGDIKNNSVGKRILHTGLVYPAFSDIPQNKSVYSKFLVIFGGLTKDQDSQNINPRNDLWCYSIENKSWHSITVISAPNKINIEIPSPRFGHSCAWVDDNTFYIYGGEGKDKDTCSTKDDVGIIFNDIWSFTFVSSIDDIDNCNIKGYWELIKSENNSNQVNSSLHTSIMLGIYSNNPSYETSNLIGTLDSENLENYREKILISFGGISKPLISKYPLNLNFPNKRLITCYNELFEEDSKNSYVGLNFKIFFLNSNKWLFTNFTINSPSPSVSDIINSDNNNIDYLIKVPKISNHISGICCFFNYPSLNRNISIPCILYHGGSFIKSNQLQGQSFILSLFGYEPFGLKNNEESNININDFIEKDNNEQILNSNKMLKKYLRPNIRNTINIQTSFLSSLSSYQSWIFGAIAHLFDNSLSTFVKSNKIELAFYTFNSDNNLTKYPISILSAQNSIEGIIQILKNKDNMKFILSVTDNGVGLNYSTMIKLFQFGTSHNISSLDFTNSNMIDHLSPRCDQSNQINNNSKYGTGFKMALSRLAPTCLIITRTKNLLGVGLYSKSLFELNENSIPYIPVCFWNSQTYEPFIPKNSTLTEHQDNQNMILKFSPFNQPANIVEQFNVLAGTGTRFLFVDLNILNQYPNFELIRPFSYINRELNNQFSQESNLDIDNSLEDQLNPLFPLWNDDKDSIDFNLYTYLYWLNLNCTQSIYCQGKLLVPSIQYGQTMFNGIYDFLKKHLFLCVEISSILVPEKLNDGAFALIGKLCNNNNNNNDVGIKEAGVLLYYKGRLIRRLEGHFPCIHYINQESAQQNSHKKVTNLSLVTALINVPEWLIPSANKQEFVHEGSALFKIFQTSTFELVEEYLQHCEQPNKLHSWSLERNRVSHDNPIKISKASH</sequence>
<evidence type="ECO:0000256" key="1">
    <source>
        <dbReference type="ARBA" id="ARBA00022441"/>
    </source>
</evidence>